<dbReference type="Pfam" id="PF01557">
    <property type="entry name" value="FAA_hydrolase"/>
    <property type="match status" value="1"/>
</dbReference>
<dbReference type="InterPro" id="IPR051121">
    <property type="entry name" value="FAH"/>
</dbReference>
<accession>A0A7J5TW02</accession>
<dbReference type="PANTHER" id="PTHR42796:SF7">
    <property type="entry name" value="2-DEHYDRO-3-DEOXY-D-ARABINONATE DEHYDRATASE"/>
    <property type="match status" value="1"/>
</dbReference>
<dbReference type="GO" id="GO:0044281">
    <property type="term" value="P:small molecule metabolic process"/>
    <property type="evidence" value="ECO:0007669"/>
    <property type="project" value="UniProtKB-ARBA"/>
</dbReference>
<keyword evidence="2" id="KW-0479">Metal-binding</keyword>
<dbReference type="InterPro" id="IPR036663">
    <property type="entry name" value="Fumarylacetoacetase_C_sf"/>
</dbReference>
<dbReference type="Proteomes" id="UP000488299">
    <property type="component" value="Unassembled WGS sequence"/>
</dbReference>
<feature type="domain" description="Fumarylacetoacetase-like C-terminal" evidence="3">
    <location>
        <begin position="103"/>
        <end position="277"/>
    </location>
</feature>
<evidence type="ECO:0000256" key="1">
    <source>
        <dbReference type="ARBA" id="ARBA00010211"/>
    </source>
</evidence>
<protein>
    <submittedName>
        <fullName evidence="4">2-hydroxyhepta-2,4-diene-1,7-dioate isomerase</fullName>
    </submittedName>
</protein>
<dbReference type="PANTHER" id="PTHR42796">
    <property type="entry name" value="FUMARYLACETOACETATE HYDROLASE DOMAIN-CONTAINING PROTEIN 2A-RELATED"/>
    <property type="match status" value="1"/>
</dbReference>
<keyword evidence="5" id="KW-1185">Reference proteome</keyword>
<dbReference type="GO" id="GO:0046872">
    <property type="term" value="F:metal ion binding"/>
    <property type="evidence" value="ECO:0007669"/>
    <property type="project" value="UniProtKB-KW"/>
</dbReference>
<gene>
    <name evidence="4" type="ORF">F5984_17490</name>
</gene>
<reference evidence="4 5" key="1">
    <citation type="submission" date="2019-10" db="EMBL/GenBank/DDBJ databases">
        <title>Rudanella paleaurantiibacter sp. nov., isolated from sludge.</title>
        <authorList>
            <person name="Xu S.Q."/>
        </authorList>
    </citation>
    <scope>NUCLEOTIDE SEQUENCE [LARGE SCALE GENOMIC DNA]</scope>
    <source>
        <strain evidence="4 5">HX-22-17</strain>
    </source>
</reference>
<dbReference type="RefSeq" id="WP_152125529.1">
    <property type="nucleotide sequence ID" value="NZ_WELI01000007.1"/>
</dbReference>
<dbReference type="GO" id="GO:0016853">
    <property type="term" value="F:isomerase activity"/>
    <property type="evidence" value="ECO:0007669"/>
    <property type="project" value="UniProtKB-KW"/>
</dbReference>
<comment type="caution">
    <text evidence="4">The sequence shown here is derived from an EMBL/GenBank/DDBJ whole genome shotgun (WGS) entry which is preliminary data.</text>
</comment>
<evidence type="ECO:0000259" key="3">
    <source>
        <dbReference type="Pfam" id="PF01557"/>
    </source>
</evidence>
<sequence>MRLYKTRSGLVVQHENQFYRAPTDDWDYLVNEDNLHEYLTQTIATASPSDECRAWVETGLLAPIGQQEVWAAGVTYLRSRDARMEESKKSGGDNFYDRVYDAERPELFFKSTALRVVGPGGSVRIRRDSSWNVPEPELTLMITSSGKIVGYTCGNDMSSRSIEGENPLYLPQAKTYDGAAALGPCVYIPAAPIDPETTIGLVIRRGGEVAFEGQIQINQMKRQHTELVSFLFRECSFPHGCFLMTGTGLVPPDDFTLLPGDVVQITIAGIGTLENPVAE</sequence>
<evidence type="ECO:0000313" key="4">
    <source>
        <dbReference type="EMBL" id="KAB7728634.1"/>
    </source>
</evidence>
<dbReference type="Gene3D" id="3.90.850.10">
    <property type="entry name" value="Fumarylacetoacetase-like, C-terminal domain"/>
    <property type="match status" value="1"/>
</dbReference>
<dbReference type="InterPro" id="IPR011234">
    <property type="entry name" value="Fumarylacetoacetase-like_C"/>
</dbReference>
<dbReference type="EMBL" id="WELI01000007">
    <property type="protein sequence ID" value="KAB7728634.1"/>
    <property type="molecule type" value="Genomic_DNA"/>
</dbReference>
<organism evidence="4 5">
    <name type="scientific">Rudanella paleaurantiibacter</name>
    <dbReference type="NCBI Taxonomy" id="2614655"/>
    <lineage>
        <taxon>Bacteria</taxon>
        <taxon>Pseudomonadati</taxon>
        <taxon>Bacteroidota</taxon>
        <taxon>Cytophagia</taxon>
        <taxon>Cytophagales</taxon>
        <taxon>Cytophagaceae</taxon>
        <taxon>Rudanella</taxon>
    </lineage>
</organism>
<name>A0A7J5TW02_9BACT</name>
<evidence type="ECO:0000313" key="5">
    <source>
        <dbReference type="Proteomes" id="UP000488299"/>
    </source>
</evidence>
<evidence type="ECO:0000256" key="2">
    <source>
        <dbReference type="ARBA" id="ARBA00022723"/>
    </source>
</evidence>
<dbReference type="AlphaFoldDB" id="A0A7J5TW02"/>
<proteinExistence type="inferred from homology"/>
<keyword evidence="4" id="KW-0413">Isomerase</keyword>
<dbReference type="SUPFAM" id="SSF56529">
    <property type="entry name" value="FAH"/>
    <property type="match status" value="1"/>
</dbReference>
<comment type="similarity">
    <text evidence="1">Belongs to the FAH family.</text>
</comment>